<dbReference type="InterPro" id="IPR007259">
    <property type="entry name" value="GCP"/>
</dbReference>
<keyword evidence="10" id="KW-1185">Reference proteome</keyword>
<dbReference type="Pfam" id="PF17681">
    <property type="entry name" value="GCP_N_terminal"/>
    <property type="match status" value="1"/>
</dbReference>
<feature type="compositionally biased region" description="Low complexity" evidence="6">
    <location>
        <begin position="69"/>
        <end position="81"/>
    </location>
</feature>
<keyword evidence="2 5" id="KW-0963">Cytoplasm</keyword>
<dbReference type="GO" id="GO:0000930">
    <property type="term" value="C:gamma-tubulin complex"/>
    <property type="evidence" value="ECO:0007669"/>
    <property type="project" value="UniProtKB-ARBA"/>
</dbReference>
<evidence type="ECO:0000259" key="7">
    <source>
        <dbReference type="Pfam" id="PF04130"/>
    </source>
</evidence>
<dbReference type="Pfam" id="PF04130">
    <property type="entry name" value="GCP_C_terminal"/>
    <property type="match status" value="1"/>
</dbReference>
<evidence type="ECO:0000256" key="2">
    <source>
        <dbReference type="ARBA" id="ARBA00022490"/>
    </source>
</evidence>
<dbReference type="Gene3D" id="1.20.120.1900">
    <property type="entry name" value="Gamma-tubulin complex, C-terminal domain"/>
    <property type="match status" value="1"/>
</dbReference>
<dbReference type="OrthoDB" id="775571at2759"/>
<dbReference type="GO" id="GO:0051225">
    <property type="term" value="P:spindle assembly"/>
    <property type="evidence" value="ECO:0007669"/>
    <property type="project" value="TreeGrafter"/>
</dbReference>
<dbReference type="GO" id="GO:0005874">
    <property type="term" value="C:microtubule"/>
    <property type="evidence" value="ECO:0007669"/>
    <property type="project" value="UniProtKB-KW"/>
</dbReference>
<dbReference type="PANTHER" id="PTHR19302:SF70">
    <property type="entry name" value="GAMMA-TUBULIN COMPLEX COMPONENT 6"/>
    <property type="match status" value="1"/>
</dbReference>
<evidence type="ECO:0000256" key="1">
    <source>
        <dbReference type="ARBA" id="ARBA00010337"/>
    </source>
</evidence>
<evidence type="ECO:0000256" key="6">
    <source>
        <dbReference type="SAM" id="MobiDB-lite"/>
    </source>
</evidence>
<dbReference type="GO" id="GO:0031122">
    <property type="term" value="P:cytoplasmic microtubule organization"/>
    <property type="evidence" value="ECO:0007669"/>
    <property type="project" value="TreeGrafter"/>
</dbReference>
<gene>
    <name evidence="9" type="ORF">P167DRAFT_589356</name>
</gene>
<proteinExistence type="inferred from homology"/>
<accession>A0A3N4KTP9</accession>
<feature type="domain" description="Gamma tubulin complex component C-terminal" evidence="7">
    <location>
        <begin position="601"/>
        <end position="926"/>
    </location>
</feature>
<keyword evidence="4 5" id="KW-0206">Cytoskeleton</keyword>
<dbReference type="AlphaFoldDB" id="A0A3N4KTP9"/>
<dbReference type="InterPro" id="IPR040457">
    <property type="entry name" value="GCP_C"/>
</dbReference>
<dbReference type="InParanoid" id="A0A3N4KTP9"/>
<feature type="region of interest" description="Disordered" evidence="6">
    <location>
        <begin position="57"/>
        <end position="98"/>
    </location>
</feature>
<evidence type="ECO:0000256" key="5">
    <source>
        <dbReference type="RuleBase" id="RU363050"/>
    </source>
</evidence>
<dbReference type="GO" id="GO:0007020">
    <property type="term" value="P:microtubule nucleation"/>
    <property type="evidence" value="ECO:0007669"/>
    <property type="project" value="InterPro"/>
</dbReference>
<evidence type="ECO:0000256" key="3">
    <source>
        <dbReference type="ARBA" id="ARBA00022701"/>
    </source>
</evidence>
<evidence type="ECO:0000256" key="4">
    <source>
        <dbReference type="ARBA" id="ARBA00023212"/>
    </source>
</evidence>
<dbReference type="GO" id="GO:0043015">
    <property type="term" value="F:gamma-tubulin binding"/>
    <property type="evidence" value="ECO:0007669"/>
    <property type="project" value="InterPro"/>
</dbReference>
<dbReference type="GO" id="GO:0005816">
    <property type="term" value="C:spindle pole body"/>
    <property type="evidence" value="ECO:0007669"/>
    <property type="project" value="UniProtKB-ARBA"/>
</dbReference>
<reference evidence="9 10" key="1">
    <citation type="journal article" date="2018" name="Nat. Ecol. Evol.">
        <title>Pezizomycetes genomes reveal the molecular basis of ectomycorrhizal truffle lifestyle.</title>
        <authorList>
            <person name="Murat C."/>
            <person name="Payen T."/>
            <person name="Noel B."/>
            <person name="Kuo A."/>
            <person name="Morin E."/>
            <person name="Chen J."/>
            <person name="Kohler A."/>
            <person name="Krizsan K."/>
            <person name="Balestrini R."/>
            <person name="Da Silva C."/>
            <person name="Montanini B."/>
            <person name="Hainaut M."/>
            <person name="Levati E."/>
            <person name="Barry K.W."/>
            <person name="Belfiori B."/>
            <person name="Cichocki N."/>
            <person name="Clum A."/>
            <person name="Dockter R.B."/>
            <person name="Fauchery L."/>
            <person name="Guy J."/>
            <person name="Iotti M."/>
            <person name="Le Tacon F."/>
            <person name="Lindquist E.A."/>
            <person name="Lipzen A."/>
            <person name="Malagnac F."/>
            <person name="Mello A."/>
            <person name="Molinier V."/>
            <person name="Miyauchi S."/>
            <person name="Poulain J."/>
            <person name="Riccioni C."/>
            <person name="Rubini A."/>
            <person name="Sitrit Y."/>
            <person name="Splivallo R."/>
            <person name="Traeger S."/>
            <person name="Wang M."/>
            <person name="Zifcakova L."/>
            <person name="Wipf D."/>
            <person name="Zambonelli A."/>
            <person name="Paolocci F."/>
            <person name="Nowrousian M."/>
            <person name="Ottonello S."/>
            <person name="Baldrian P."/>
            <person name="Spatafora J.W."/>
            <person name="Henrissat B."/>
            <person name="Nagy L.G."/>
            <person name="Aury J.M."/>
            <person name="Wincker P."/>
            <person name="Grigoriev I.V."/>
            <person name="Bonfante P."/>
            <person name="Martin F.M."/>
        </authorList>
    </citation>
    <scope>NUCLEOTIDE SEQUENCE [LARGE SCALE GENOMIC DNA]</scope>
    <source>
        <strain evidence="9 10">CCBAS932</strain>
    </source>
</reference>
<dbReference type="EMBL" id="ML119133">
    <property type="protein sequence ID" value="RPB11721.1"/>
    <property type="molecule type" value="Genomic_DNA"/>
</dbReference>
<dbReference type="InterPro" id="IPR041470">
    <property type="entry name" value="GCP_N"/>
</dbReference>
<dbReference type="GO" id="GO:0000278">
    <property type="term" value="P:mitotic cell cycle"/>
    <property type="evidence" value="ECO:0007669"/>
    <property type="project" value="TreeGrafter"/>
</dbReference>
<keyword evidence="3 5" id="KW-0493">Microtubule</keyword>
<comment type="subcellular location">
    <subcellularLocation>
        <location evidence="5">Cytoplasm</location>
        <location evidence="5">Cytoskeleton</location>
        <location evidence="5">Microtubule organizing center</location>
    </subcellularLocation>
</comment>
<evidence type="ECO:0000313" key="9">
    <source>
        <dbReference type="EMBL" id="RPB11721.1"/>
    </source>
</evidence>
<comment type="similarity">
    <text evidence="1 5">Belongs to the TUBGCP family.</text>
</comment>
<feature type="domain" description="Gamma tubulin complex component protein N-terminal" evidence="8">
    <location>
        <begin position="179"/>
        <end position="474"/>
    </location>
</feature>
<protein>
    <recommendedName>
        <fullName evidence="5">Spindle pole body component</fullName>
    </recommendedName>
</protein>
<evidence type="ECO:0000313" key="10">
    <source>
        <dbReference type="Proteomes" id="UP000277580"/>
    </source>
</evidence>
<dbReference type="GO" id="GO:0051321">
    <property type="term" value="P:meiotic cell cycle"/>
    <property type="evidence" value="ECO:0007669"/>
    <property type="project" value="TreeGrafter"/>
</dbReference>
<name>A0A3N4KTP9_9PEZI</name>
<dbReference type="InterPro" id="IPR042241">
    <property type="entry name" value="GCP_C_sf"/>
</dbReference>
<organism evidence="9 10">
    <name type="scientific">Morchella conica CCBAS932</name>
    <dbReference type="NCBI Taxonomy" id="1392247"/>
    <lineage>
        <taxon>Eukaryota</taxon>
        <taxon>Fungi</taxon>
        <taxon>Dikarya</taxon>
        <taxon>Ascomycota</taxon>
        <taxon>Pezizomycotina</taxon>
        <taxon>Pezizomycetes</taxon>
        <taxon>Pezizales</taxon>
        <taxon>Morchellaceae</taxon>
        <taxon>Morchella</taxon>
    </lineage>
</organism>
<dbReference type="GO" id="GO:0051011">
    <property type="term" value="F:microtubule minus-end binding"/>
    <property type="evidence" value="ECO:0007669"/>
    <property type="project" value="TreeGrafter"/>
</dbReference>
<dbReference type="Proteomes" id="UP000277580">
    <property type="component" value="Unassembled WGS sequence"/>
</dbReference>
<dbReference type="PANTHER" id="PTHR19302">
    <property type="entry name" value="GAMMA TUBULIN COMPLEX PROTEIN"/>
    <property type="match status" value="1"/>
</dbReference>
<sequence length="931" mass="103622">MTDYAPIFADSERSPDADVYPFVIPDLWRSSYLAPDLSRESQLFPIALLQGNFNPGFFSHIPPEPSQPPSGDSAAAPSSSSTQETDQQPDDASSSAATSVDLWAQPDAVKAPAKPRFQTWDSFLVEGAAEPENPYFSEAGPRVFDAALGEYGQGQDVGDVVRSDVFCTVGFFLIDHWCLLHLGLGRSSVLFDWDPVQKEFRPVRPSLRISGCTAGTVESIVISFATTGKKIHFLTSYTSTIYASRPNPTTIALADCITSILEAIQTRLSIPPSTITSILHLHSLMREPALIINTFHSIITKTSGAKNDSVLLTRLFNVVQQEQHRSGWLKPLLMETLARVARPWLGFLEEWIGLDRPIGGEGIGFEGLVERGLFVRVEEEMEVDERGQEVKKRSFLFDKKKVPSFTSAETAETIFESGKSLRFLQKFHPNHPLSKPGAVEGVQAPKLEWKFSWEDLENLQAQAKNYERQLQTAISKYSSGGSVALPTGVIRDDIPEKFEEFPTFGKSKEEIISMISHSVTSMNARLPPLETSHSDALRHLVLSISRRGSGQEDSGGEDHLTTFAPPISITPMLSFSHLFAVQAKLINTACLRMFFREHQILSHLRLLRRFQLFGDGVFSSRLSHALFSDELDTTEKQPNQYRSGGTMGLKLGSRDTWPPGSSELRLALMGVLTDSFTSSTAPLSGIYTSGKEHELPGNLSFAVRDMTPDDLEKCMDPHSISALDFLKLHYTPPPPLEAIITPTALYRYDRLFRLLLRIQRMLFVTTKLFRDATRRDTRWPRHRQPLIAQRFRVDAHHFVTTLAAYMFESGVAAPWAKFEAKLSALDAALSAAAADDGSGSAAADLVAEGLERLRGYHESVLDRIMFATLTRKRQAPVMKLVEDVFVAVLAFARYSHERAEGRAGGMGEEELAELYKVFRRRVGIFLIMAPY</sequence>
<evidence type="ECO:0000259" key="8">
    <source>
        <dbReference type="Pfam" id="PF17681"/>
    </source>
</evidence>
<dbReference type="GO" id="GO:0000922">
    <property type="term" value="C:spindle pole"/>
    <property type="evidence" value="ECO:0007669"/>
    <property type="project" value="InterPro"/>
</dbReference>
<dbReference type="STRING" id="1392247.A0A3N4KTP9"/>